<comment type="caution">
    <text evidence="2">The sequence shown here is derived from an EMBL/GenBank/DDBJ whole genome shotgun (WGS) entry which is preliminary data.</text>
</comment>
<name>A0A9J6EV53_RHIMP</name>
<feature type="region of interest" description="Disordered" evidence="1">
    <location>
        <begin position="129"/>
        <end position="148"/>
    </location>
</feature>
<keyword evidence="3" id="KW-1185">Reference proteome</keyword>
<dbReference type="EMBL" id="JABSTU010000002">
    <property type="protein sequence ID" value="KAH8038063.1"/>
    <property type="molecule type" value="Genomic_DNA"/>
</dbReference>
<proteinExistence type="predicted"/>
<dbReference type="AlphaFoldDB" id="A0A9J6EV53"/>
<dbReference type="Proteomes" id="UP000821866">
    <property type="component" value="Chromosome 10"/>
</dbReference>
<evidence type="ECO:0000313" key="3">
    <source>
        <dbReference type="Proteomes" id="UP000821866"/>
    </source>
</evidence>
<protein>
    <submittedName>
        <fullName evidence="2">Uncharacterized protein</fullName>
    </submittedName>
</protein>
<evidence type="ECO:0000256" key="1">
    <source>
        <dbReference type="SAM" id="MobiDB-lite"/>
    </source>
</evidence>
<sequence length="186" mass="20715">MSVPGFHRLSTAFPFRDSTAFPVFAWSSGCPMGPVKAGHSDVHGGFWSVRSSSRPPESDPAPLPWHGGAGIFFTWKPVDLQSGSSTAALRAQATPARQTMRMTVHLPCFRTISTVQSTSSWLDNGSVAVLSRQRKDEKEDARTRRSRRRNPYRNGEIVVCCREVQVIVESDDTLMQELKRQPQRGD</sequence>
<reference evidence="2" key="1">
    <citation type="journal article" date="2020" name="Cell">
        <title>Large-Scale Comparative Analyses of Tick Genomes Elucidate Their Genetic Diversity and Vector Capacities.</title>
        <authorList>
            <consortium name="Tick Genome and Microbiome Consortium (TIGMIC)"/>
            <person name="Jia N."/>
            <person name="Wang J."/>
            <person name="Shi W."/>
            <person name="Du L."/>
            <person name="Sun Y."/>
            <person name="Zhan W."/>
            <person name="Jiang J.F."/>
            <person name="Wang Q."/>
            <person name="Zhang B."/>
            <person name="Ji P."/>
            <person name="Bell-Sakyi L."/>
            <person name="Cui X.M."/>
            <person name="Yuan T.T."/>
            <person name="Jiang B.G."/>
            <person name="Yang W.F."/>
            <person name="Lam T.T."/>
            <person name="Chang Q.C."/>
            <person name="Ding S.J."/>
            <person name="Wang X.J."/>
            <person name="Zhu J.G."/>
            <person name="Ruan X.D."/>
            <person name="Zhao L."/>
            <person name="Wei J.T."/>
            <person name="Ye R.Z."/>
            <person name="Que T.C."/>
            <person name="Du C.H."/>
            <person name="Zhou Y.H."/>
            <person name="Cheng J.X."/>
            <person name="Dai P.F."/>
            <person name="Guo W.B."/>
            <person name="Han X.H."/>
            <person name="Huang E.J."/>
            <person name="Li L.F."/>
            <person name="Wei W."/>
            <person name="Gao Y.C."/>
            <person name="Liu J.Z."/>
            <person name="Shao H.Z."/>
            <person name="Wang X."/>
            <person name="Wang C.C."/>
            <person name="Yang T.C."/>
            <person name="Huo Q.B."/>
            <person name="Li W."/>
            <person name="Chen H.Y."/>
            <person name="Chen S.E."/>
            <person name="Zhou L.G."/>
            <person name="Ni X.B."/>
            <person name="Tian J.H."/>
            <person name="Sheng Y."/>
            <person name="Liu T."/>
            <person name="Pan Y.S."/>
            <person name="Xia L.Y."/>
            <person name="Li J."/>
            <person name="Zhao F."/>
            <person name="Cao W.C."/>
        </authorList>
    </citation>
    <scope>NUCLEOTIDE SEQUENCE</scope>
    <source>
        <strain evidence="2">Rmic-2018</strain>
    </source>
</reference>
<feature type="compositionally biased region" description="Basic and acidic residues" evidence="1">
    <location>
        <begin position="133"/>
        <end position="143"/>
    </location>
</feature>
<evidence type="ECO:0000313" key="2">
    <source>
        <dbReference type="EMBL" id="KAH8038063.1"/>
    </source>
</evidence>
<accession>A0A9J6EV53</accession>
<gene>
    <name evidence="2" type="ORF">HPB51_021620</name>
</gene>
<organism evidence="2 3">
    <name type="scientific">Rhipicephalus microplus</name>
    <name type="common">Cattle tick</name>
    <name type="synonym">Boophilus microplus</name>
    <dbReference type="NCBI Taxonomy" id="6941"/>
    <lineage>
        <taxon>Eukaryota</taxon>
        <taxon>Metazoa</taxon>
        <taxon>Ecdysozoa</taxon>
        <taxon>Arthropoda</taxon>
        <taxon>Chelicerata</taxon>
        <taxon>Arachnida</taxon>
        <taxon>Acari</taxon>
        <taxon>Parasitiformes</taxon>
        <taxon>Ixodida</taxon>
        <taxon>Ixodoidea</taxon>
        <taxon>Ixodidae</taxon>
        <taxon>Rhipicephalinae</taxon>
        <taxon>Rhipicephalus</taxon>
        <taxon>Boophilus</taxon>
    </lineage>
</organism>
<reference evidence="2" key="2">
    <citation type="submission" date="2021-09" db="EMBL/GenBank/DDBJ databases">
        <authorList>
            <person name="Jia N."/>
            <person name="Wang J."/>
            <person name="Shi W."/>
            <person name="Du L."/>
            <person name="Sun Y."/>
            <person name="Zhan W."/>
            <person name="Jiang J."/>
            <person name="Wang Q."/>
            <person name="Zhang B."/>
            <person name="Ji P."/>
            <person name="Sakyi L.B."/>
            <person name="Cui X."/>
            <person name="Yuan T."/>
            <person name="Jiang B."/>
            <person name="Yang W."/>
            <person name="Lam T.T.-Y."/>
            <person name="Chang Q."/>
            <person name="Ding S."/>
            <person name="Wang X."/>
            <person name="Zhu J."/>
            <person name="Ruan X."/>
            <person name="Zhao L."/>
            <person name="Wei J."/>
            <person name="Que T."/>
            <person name="Du C."/>
            <person name="Cheng J."/>
            <person name="Dai P."/>
            <person name="Han X."/>
            <person name="Huang E."/>
            <person name="Gao Y."/>
            <person name="Liu J."/>
            <person name="Shao H."/>
            <person name="Ye R."/>
            <person name="Li L."/>
            <person name="Wei W."/>
            <person name="Wang X."/>
            <person name="Wang C."/>
            <person name="Huo Q."/>
            <person name="Li W."/>
            <person name="Guo W."/>
            <person name="Chen H."/>
            <person name="Chen S."/>
            <person name="Zhou L."/>
            <person name="Zhou L."/>
            <person name="Ni X."/>
            <person name="Tian J."/>
            <person name="Zhou Y."/>
            <person name="Sheng Y."/>
            <person name="Liu T."/>
            <person name="Pan Y."/>
            <person name="Xia L."/>
            <person name="Li J."/>
            <person name="Zhao F."/>
            <person name="Cao W."/>
        </authorList>
    </citation>
    <scope>NUCLEOTIDE SEQUENCE</scope>
    <source>
        <strain evidence="2">Rmic-2018</strain>
        <tissue evidence="2">Larvae</tissue>
    </source>
</reference>